<dbReference type="Proteomes" id="UP000076078">
    <property type="component" value="Unassembled WGS sequence"/>
</dbReference>
<evidence type="ECO:0000313" key="1">
    <source>
        <dbReference type="EMBL" id="KYQ88266.1"/>
    </source>
</evidence>
<gene>
    <name evidence="1" type="ORF">DLAC_10958</name>
</gene>
<organism evidence="1 2">
    <name type="scientific">Tieghemostelium lacteum</name>
    <name type="common">Slime mold</name>
    <name type="synonym">Dictyostelium lacteum</name>
    <dbReference type="NCBI Taxonomy" id="361077"/>
    <lineage>
        <taxon>Eukaryota</taxon>
        <taxon>Amoebozoa</taxon>
        <taxon>Evosea</taxon>
        <taxon>Eumycetozoa</taxon>
        <taxon>Dictyostelia</taxon>
        <taxon>Dictyosteliales</taxon>
        <taxon>Raperosteliaceae</taxon>
        <taxon>Tieghemostelium</taxon>
    </lineage>
</organism>
<reference evidence="1 2" key="1">
    <citation type="submission" date="2015-12" db="EMBL/GenBank/DDBJ databases">
        <title>Dictyostelia acquired genes for synthesis and detection of signals that induce cell-type specialization by lateral gene transfer from prokaryotes.</title>
        <authorList>
            <person name="Gloeckner G."/>
            <person name="Schaap P."/>
        </authorList>
    </citation>
    <scope>NUCLEOTIDE SEQUENCE [LARGE SCALE GENOMIC DNA]</scope>
    <source>
        <strain evidence="1 2">TK</strain>
    </source>
</reference>
<dbReference type="AlphaFoldDB" id="A0A151Z2T3"/>
<keyword evidence="2" id="KW-1185">Reference proteome</keyword>
<proteinExistence type="predicted"/>
<evidence type="ECO:0000313" key="2">
    <source>
        <dbReference type="Proteomes" id="UP000076078"/>
    </source>
</evidence>
<comment type="caution">
    <text evidence="1">The sequence shown here is derived from an EMBL/GenBank/DDBJ whole genome shotgun (WGS) entry which is preliminary data.</text>
</comment>
<protein>
    <submittedName>
        <fullName evidence="1">Uncharacterized protein</fullName>
    </submittedName>
</protein>
<name>A0A151Z2T3_TIELA</name>
<sequence>MSENTNQDHLIPSCPLHLNVYTVYKDFDINDTDIGCPLKIGGGYYGLDIDEFSIFVPKILDGLCNEGCRNILLKQIQITNSWLKAKELIIKNTRLGVPCRYPHANLVLYYARGDYDVEEDDVSPFYTDLSFLENFHIPPNKNLMKPPK</sequence>
<dbReference type="EMBL" id="LODT01000051">
    <property type="protein sequence ID" value="KYQ88266.1"/>
    <property type="molecule type" value="Genomic_DNA"/>
</dbReference>
<accession>A0A151Z2T3</accession>
<dbReference type="InParanoid" id="A0A151Z2T3"/>